<dbReference type="EMBL" id="AZGA01000088">
    <property type="protein sequence ID" value="KRM30694.1"/>
    <property type="molecule type" value="Genomic_DNA"/>
</dbReference>
<evidence type="ECO:0000313" key="1">
    <source>
        <dbReference type="EMBL" id="KRM30694.1"/>
    </source>
</evidence>
<dbReference type="NCBIfam" id="TIGR03236">
    <property type="entry name" value="dnd_assoc_1"/>
    <property type="match status" value="1"/>
</dbReference>
<evidence type="ECO:0008006" key="3">
    <source>
        <dbReference type="Google" id="ProtNLM"/>
    </source>
</evidence>
<comment type="caution">
    <text evidence="1">The sequence shown here is derived from an EMBL/GenBank/DDBJ whole genome shotgun (WGS) entry which is preliminary data.</text>
</comment>
<sequence>MPFFTRNPERAKFKLGFTPVVGAIGRICESYAVKNTLDENSSPVELDGITAELQTTTVQPAVVARLFSKTAINQLQVPKLIRYAPLSKGKEQVGEIAIAQFLTQLFQLTENETWLNFLDSFVPKNPYEVLIFDHLRALTPENSAPQRFYFVDHAELQSYFNHDLKNITANPGFFMSHIEYFFAFYYFAYVIKAIATIGRSAKDATHFHAYYALADEHLSQSRRAASSFRSLHKSARYLLVDNDVLDYLNVLLGHEEDYLFLQDIYALSPNEQVELDRLLLVFMRDYQTRKNHPVTYEEAGDLAQHIEQLRKILIQDEADEPMSRFTKSFEEIGDLFFTKSRGRIGKTFSLDDELLLVLVAVIVGDHKMLLKQVIQELNNRNIYLDIASQNLLAAKLDEKNLLEKMSDSGDAQYVKPIL</sequence>
<proteinExistence type="predicted"/>
<dbReference type="eggNOG" id="ENOG502Z8KF">
    <property type="taxonomic scope" value="Bacteria"/>
</dbReference>
<keyword evidence="2" id="KW-1185">Reference proteome</keyword>
<dbReference type="InterPro" id="IPR017645">
    <property type="entry name" value="Dnd_assoc_1"/>
</dbReference>
<gene>
    <name evidence="1" type="ORF">FC83_GL001830</name>
</gene>
<evidence type="ECO:0000313" key="2">
    <source>
        <dbReference type="Proteomes" id="UP000051236"/>
    </source>
</evidence>
<dbReference type="AlphaFoldDB" id="X0QHW8"/>
<dbReference type="Proteomes" id="UP000051236">
    <property type="component" value="Unassembled WGS sequence"/>
</dbReference>
<name>X0QHW8_9LACO</name>
<reference evidence="1 2" key="1">
    <citation type="journal article" date="2015" name="Genome Announc.">
        <title>Expanding the biotechnology potential of lactobacilli through comparative genomics of 213 strains and associated genera.</title>
        <authorList>
            <person name="Sun Z."/>
            <person name="Harris H.M."/>
            <person name="McCann A."/>
            <person name="Guo C."/>
            <person name="Argimon S."/>
            <person name="Zhang W."/>
            <person name="Yang X."/>
            <person name="Jeffery I.B."/>
            <person name="Cooney J.C."/>
            <person name="Kagawa T.F."/>
            <person name="Liu W."/>
            <person name="Song Y."/>
            <person name="Salvetti E."/>
            <person name="Wrobel A."/>
            <person name="Rasinkangas P."/>
            <person name="Parkhill J."/>
            <person name="Rea M.C."/>
            <person name="O'Sullivan O."/>
            <person name="Ritari J."/>
            <person name="Douillard F.P."/>
            <person name="Paul Ross R."/>
            <person name="Yang R."/>
            <person name="Briner A.E."/>
            <person name="Felis G.E."/>
            <person name="de Vos W.M."/>
            <person name="Barrangou R."/>
            <person name="Klaenhammer T.R."/>
            <person name="Caufield P.W."/>
            <person name="Cui Y."/>
            <person name="Zhang H."/>
            <person name="O'Toole P.W."/>
        </authorList>
    </citation>
    <scope>NUCLEOTIDE SEQUENCE [LARGE SCALE GENOMIC DNA]</scope>
    <source>
        <strain evidence="1 2">DSM 18527</strain>
    </source>
</reference>
<protein>
    <recommendedName>
        <fullName evidence="3">DNA phosphorothioation-dependent restriction protein DptG</fullName>
    </recommendedName>
</protein>
<accession>X0QHW8</accession>
<dbReference type="RefSeq" id="WP_057003064.1">
    <property type="nucleotide sequence ID" value="NZ_AZGA01000088.1"/>
</dbReference>
<dbReference type="PATRIC" id="fig|1423734.3.peg.1851"/>
<organism evidence="1 2">
    <name type="scientific">Agrilactobacillus composti DSM 18527 = JCM 14202</name>
    <dbReference type="NCBI Taxonomy" id="1423734"/>
    <lineage>
        <taxon>Bacteria</taxon>
        <taxon>Bacillati</taxon>
        <taxon>Bacillota</taxon>
        <taxon>Bacilli</taxon>
        <taxon>Lactobacillales</taxon>
        <taxon>Lactobacillaceae</taxon>
        <taxon>Agrilactobacillus</taxon>
    </lineage>
</organism>